<comment type="caution">
    <text evidence="1">The sequence shown here is derived from an EMBL/GenBank/DDBJ whole genome shotgun (WGS) entry which is preliminary data.</text>
</comment>
<organism evidence="1 2">
    <name type="scientific">Massariosphaeria phaeospora</name>
    <dbReference type="NCBI Taxonomy" id="100035"/>
    <lineage>
        <taxon>Eukaryota</taxon>
        <taxon>Fungi</taxon>
        <taxon>Dikarya</taxon>
        <taxon>Ascomycota</taxon>
        <taxon>Pezizomycotina</taxon>
        <taxon>Dothideomycetes</taxon>
        <taxon>Pleosporomycetidae</taxon>
        <taxon>Pleosporales</taxon>
        <taxon>Pleosporales incertae sedis</taxon>
        <taxon>Massariosphaeria</taxon>
    </lineage>
</organism>
<dbReference type="EMBL" id="JAADJZ010000001">
    <property type="protein sequence ID" value="KAF2878179.1"/>
    <property type="molecule type" value="Genomic_DNA"/>
</dbReference>
<proteinExistence type="predicted"/>
<protein>
    <submittedName>
        <fullName evidence="1">Uncharacterized protein</fullName>
    </submittedName>
</protein>
<evidence type="ECO:0000313" key="1">
    <source>
        <dbReference type="EMBL" id="KAF2878179.1"/>
    </source>
</evidence>
<sequence length="62" mass="6899">MCCGCPALQSNTTYITTDRESRNRAPLKPIKPPLSTFSALHSSLNLPFRSAHHPPKYSSHHP</sequence>
<evidence type="ECO:0000313" key="2">
    <source>
        <dbReference type="Proteomes" id="UP000481861"/>
    </source>
</evidence>
<accession>A0A7C8MIB2</accession>
<dbReference type="Proteomes" id="UP000481861">
    <property type="component" value="Unassembled WGS sequence"/>
</dbReference>
<name>A0A7C8MIB2_9PLEO</name>
<keyword evidence="2" id="KW-1185">Reference proteome</keyword>
<reference evidence="1 2" key="1">
    <citation type="submission" date="2020-01" db="EMBL/GenBank/DDBJ databases">
        <authorList>
            <consortium name="DOE Joint Genome Institute"/>
            <person name="Haridas S."/>
            <person name="Albert R."/>
            <person name="Binder M."/>
            <person name="Bloem J."/>
            <person name="Labutti K."/>
            <person name="Salamov A."/>
            <person name="Andreopoulos B."/>
            <person name="Baker S.E."/>
            <person name="Barry K."/>
            <person name="Bills G."/>
            <person name="Bluhm B.H."/>
            <person name="Cannon C."/>
            <person name="Castanera R."/>
            <person name="Culley D.E."/>
            <person name="Daum C."/>
            <person name="Ezra D."/>
            <person name="Gonzalez J.B."/>
            <person name="Henrissat B."/>
            <person name="Kuo A."/>
            <person name="Liang C."/>
            <person name="Lipzen A."/>
            <person name="Lutzoni F."/>
            <person name="Magnuson J."/>
            <person name="Mondo S."/>
            <person name="Nolan M."/>
            <person name="Ohm R."/>
            <person name="Pangilinan J."/>
            <person name="Park H.-J.H."/>
            <person name="Ramirez L."/>
            <person name="Alfaro M."/>
            <person name="Sun H."/>
            <person name="Tritt A."/>
            <person name="Yoshinaga Y."/>
            <person name="Zwiers L.-H.L."/>
            <person name="Turgeon B.G."/>
            <person name="Goodwin S.B."/>
            <person name="Spatafora J.W."/>
            <person name="Crous P.W."/>
            <person name="Grigoriev I.V."/>
        </authorList>
    </citation>
    <scope>NUCLEOTIDE SEQUENCE [LARGE SCALE GENOMIC DNA]</scope>
    <source>
        <strain evidence="1 2">CBS 611.86</strain>
    </source>
</reference>
<gene>
    <name evidence="1" type="ORF">BDV95DRAFT_556863</name>
</gene>
<dbReference type="AlphaFoldDB" id="A0A7C8MIB2"/>